<accession>A0A017SU84</accession>
<evidence type="ECO:0000256" key="1">
    <source>
        <dbReference type="SAM" id="MobiDB-lite"/>
    </source>
</evidence>
<dbReference type="Proteomes" id="UP000019678">
    <property type="component" value="Unassembled WGS sequence"/>
</dbReference>
<feature type="compositionally biased region" description="Low complexity" evidence="1">
    <location>
        <begin position="537"/>
        <end position="610"/>
    </location>
</feature>
<feature type="compositionally biased region" description="Polar residues" evidence="1">
    <location>
        <begin position="637"/>
        <end position="653"/>
    </location>
</feature>
<proteinExistence type="predicted"/>
<dbReference type="RefSeq" id="WP_197041588.1">
    <property type="nucleotide sequence ID" value="NZ_ASRX01000127.1"/>
</dbReference>
<reference evidence="2 3" key="1">
    <citation type="submission" date="2013-05" db="EMBL/GenBank/DDBJ databases">
        <title>Genome assembly of Chondromyces apiculatus DSM 436.</title>
        <authorList>
            <person name="Sharma G."/>
            <person name="Khatri I."/>
            <person name="Kaur C."/>
            <person name="Mayilraj S."/>
            <person name="Subramanian S."/>
        </authorList>
    </citation>
    <scope>NUCLEOTIDE SEQUENCE [LARGE SCALE GENOMIC DNA]</scope>
    <source>
        <strain evidence="2 3">DSM 436</strain>
    </source>
</reference>
<protein>
    <submittedName>
        <fullName evidence="2">EBNA-1 protein</fullName>
    </submittedName>
</protein>
<feature type="region of interest" description="Disordered" evidence="1">
    <location>
        <begin position="396"/>
        <end position="439"/>
    </location>
</feature>
<dbReference type="STRING" id="1192034.CAP_1121"/>
<organism evidence="2 3">
    <name type="scientific">Chondromyces apiculatus DSM 436</name>
    <dbReference type="NCBI Taxonomy" id="1192034"/>
    <lineage>
        <taxon>Bacteria</taxon>
        <taxon>Pseudomonadati</taxon>
        <taxon>Myxococcota</taxon>
        <taxon>Polyangia</taxon>
        <taxon>Polyangiales</taxon>
        <taxon>Polyangiaceae</taxon>
        <taxon>Chondromyces</taxon>
    </lineage>
</organism>
<sequence>MGYQIPRYRAPDDVTWHHVLHGNIPNHQIDFMYAPEVPQGVLTPTHFSHMTRLMKYIEPQTHASHAFAIGNLSRDDTQHEPGHGALGIIFGMRIGGATDHAGRQNPPFAHGILTVDRELVYATLLEASATFYRHVMYAGEAQSTTSDFYKSYVRTMVEAPEEVNQVLARYVSDFNDLPRLRKSPLNFDWEADEEAPTRRVMIVHPHGESFGTIAHAAAKIASFLYRSNIKWTAISTGREADIPGGVSVRFVSERDVSADERRNQQLHVLEELPEDEGEIGKQLFGAHGRGEEKGNRKYVGWREKFASQAVPEEAPPGPSAAGAFRRAQMGSLPDGEGRHEGRPEGRHEGRESREGRGESREGRGEPRPSSKYAEKYTEAGTEILARAPVAELMERGAGGGGKDFSVTGSGNARKAAGEGPKGRPVNGHALGGASGGNGKAEAGAAVKAVATAGGAQAPEWRDVGGAKKGAAAGSAAGLGGGEDDIEITVEPPAGSSKKWVWAVIGLVAVGAGAAVALGVPGKLGIEGLEFGLGAATGGETPTPGGQATQPVGTGVAPTPTDAPTVTAPEPSNAPKEAGAGAGTTPEEASSVTQPAKTPPAATASAGAKAGKTPKKGNSVASASSTSKQTTAGATDAKQPTSIFDQGLDQSLSKPDQKPKK</sequence>
<name>A0A017SU84_9BACT</name>
<feature type="compositionally biased region" description="Low complexity" evidence="1">
    <location>
        <begin position="620"/>
        <end position="634"/>
    </location>
</feature>
<feature type="compositionally biased region" description="Basic and acidic residues" evidence="1">
    <location>
        <begin position="335"/>
        <end position="373"/>
    </location>
</feature>
<feature type="compositionally biased region" description="Gly residues" evidence="1">
    <location>
        <begin position="429"/>
        <end position="438"/>
    </location>
</feature>
<gene>
    <name evidence="2" type="ORF">CAP_1121</name>
</gene>
<keyword evidence="3" id="KW-1185">Reference proteome</keyword>
<evidence type="ECO:0000313" key="2">
    <source>
        <dbReference type="EMBL" id="EYF00160.1"/>
    </source>
</evidence>
<comment type="caution">
    <text evidence="2">The sequence shown here is derived from an EMBL/GenBank/DDBJ whole genome shotgun (WGS) entry which is preliminary data.</text>
</comment>
<dbReference type="AlphaFoldDB" id="A0A017SU84"/>
<evidence type="ECO:0000313" key="3">
    <source>
        <dbReference type="Proteomes" id="UP000019678"/>
    </source>
</evidence>
<feature type="region of interest" description="Disordered" evidence="1">
    <location>
        <begin position="329"/>
        <end position="373"/>
    </location>
</feature>
<feature type="region of interest" description="Disordered" evidence="1">
    <location>
        <begin position="536"/>
        <end position="660"/>
    </location>
</feature>
<dbReference type="EMBL" id="ASRX01000127">
    <property type="protein sequence ID" value="EYF00160.1"/>
    <property type="molecule type" value="Genomic_DNA"/>
</dbReference>